<evidence type="ECO:0000313" key="3">
    <source>
        <dbReference type="EMBL" id="MBC2667446.1"/>
    </source>
</evidence>
<dbReference type="RefSeq" id="WP_185665742.1">
    <property type="nucleotide sequence ID" value="NZ_JACLAW010000020.1"/>
</dbReference>
<evidence type="ECO:0000259" key="2">
    <source>
        <dbReference type="Pfam" id="PF13660"/>
    </source>
</evidence>
<keyword evidence="3" id="KW-0808">Transferase</keyword>
<dbReference type="GO" id="GO:0005737">
    <property type="term" value="C:cytoplasm"/>
    <property type="evidence" value="ECO:0007669"/>
    <property type="project" value="TreeGrafter"/>
</dbReference>
<dbReference type="SUPFAM" id="SSF82544">
    <property type="entry name" value="GckA/TtuD-like"/>
    <property type="match status" value="1"/>
</dbReference>
<dbReference type="InterPro" id="IPR007835">
    <property type="entry name" value="MOFRL"/>
</dbReference>
<dbReference type="Gene3D" id="3.40.50.10180">
    <property type="entry name" value="Glycerate kinase, MOFRL-like N-terminal domain"/>
    <property type="match status" value="1"/>
</dbReference>
<dbReference type="PANTHER" id="PTHR12227:SF0">
    <property type="entry name" value="GLYCERATE KINASE"/>
    <property type="match status" value="1"/>
</dbReference>
<feature type="domain" description="MOFRL" evidence="1">
    <location>
        <begin position="310"/>
        <end position="417"/>
    </location>
</feature>
<dbReference type="InterPro" id="IPR038614">
    <property type="entry name" value="GK_N_sf"/>
</dbReference>
<keyword evidence="4" id="KW-1185">Reference proteome</keyword>
<evidence type="ECO:0000313" key="4">
    <source>
        <dbReference type="Proteomes" id="UP000566813"/>
    </source>
</evidence>
<dbReference type="Proteomes" id="UP000566813">
    <property type="component" value="Unassembled WGS sequence"/>
</dbReference>
<dbReference type="EMBL" id="JACLAW010000020">
    <property type="protein sequence ID" value="MBC2667446.1"/>
    <property type="molecule type" value="Genomic_DNA"/>
</dbReference>
<protein>
    <submittedName>
        <fullName evidence="3">Glycerate kinase</fullName>
    </submittedName>
</protein>
<dbReference type="Pfam" id="PF05161">
    <property type="entry name" value="MOFRL"/>
    <property type="match status" value="1"/>
</dbReference>
<dbReference type="InterPro" id="IPR025286">
    <property type="entry name" value="MOFRL_assoc_dom"/>
</dbReference>
<sequence>MTPLADHSVAWTDEKARALLRRMFDAAVDAADPRKVLAPHLPAPPQGRCVVVGAGKAAATMAMAVEAAWPDVELTGTVVAPYGYGGSTDRINVREASHPVPDASSEAAAREILGAVAGLSPQDLVLSLISGGGSSVLALPVEGLTLTDKQQVNRALLASGLDIRTMNAIRRRLSAIKGGKLAAAAAPAQVITLAISDIPGDDVAAIASGPTIPDPDAGRDLTPFADLLHDHISRAAYDRLVRPSGPAKEVPEVDVRLIATPRGCLEAAAQVAHDAGVEVKFLGDDLEGESRDLGTEMAKLALAPVEQPTLFLSGGETTVTLTGCTPGRGGRNTEFTLSLAIALGGKEGIWALAADTDGEDGASGGGAGAVMAPDTLARAKSAGLDAVQHLERHDSGTFFDGIGDLLKTGPTLTNVNDFRAILVVPKR</sequence>
<dbReference type="AlphaFoldDB" id="A0A7X1FUY3"/>
<evidence type="ECO:0000259" key="1">
    <source>
        <dbReference type="Pfam" id="PF05161"/>
    </source>
</evidence>
<gene>
    <name evidence="3" type="ORF">H7F51_18160</name>
</gene>
<accession>A0A7X1FUY3</accession>
<comment type="caution">
    <text evidence="3">The sequence shown here is derived from an EMBL/GenBank/DDBJ whole genome shotgun (WGS) entry which is preliminary data.</text>
</comment>
<dbReference type="Pfam" id="PF13660">
    <property type="entry name" value="DUF4147"/>
    <property type="match status" value="1"/>
</dbReference>
<reference evidence="3 4" key="1">
    <citation type="submission" date="2020-08" db="EMBL/GenBank/DDBJ databases">
        <title>The genome sequence of type strain Novosphingobium flavum NBRC 111647.</title>
        <authorList>
            <person name="Liu Y."/>
        </authorList>
    </citation>
    <scope>NUCLEOTIDE SEQUENCE [LARGE SCALE GENOMIC DNA]</scope>
    <source>
        <strain evidence="3 4">NBRC 111647</strain>
    </source>
</reference>
<proteinExistence type="predicted"/>
<organism evidence="3 4">
    <name type="scientific">Novosphingobium flavum</name>
    <dbReference type="NCBI Taxonomy" id="1778672"/>
    <lineage>
        <taxon>Bacteria</taxon>
        <taxon>Pseudomonadati</taxon>
        <taxon>Pseudomonadota</taxon>
        <taxon>Alphaproteobacteria</taxon>
        <taxon>Sphingomonadales</taxon>
        <taxon>Sphingomonadaceae</taxon>
        <taxon>Novosphingobium</taxon>
    </lineage>
</organism>
<dbReference type="InterPro" id="IPR037035">
    <property type="entry name" value="GK-like_C_sf"/>
</dbReference>
<dbReference type="PANTHER" id="PTHR12227">
    <property type="entry name" value="GLYCERATE KINASE"/>
    <property type="match status" value="1"/>
</dbReference>
<name>A0A7X1FUY3_9SPHN</name>
<dbReference type="Gene3D" id="3.40.1480.10">
    <property type="entry name" value="MOFRL domain"/>
    <property type="match status" value="1"/>
</dbReference>
<dbReference type="GO" id="GO:0008887">
    <property type="term" value="F:glycerate kinase activity"/>
    <property type="evidence" value="ECO:0007669"/>
    <property type="project" value="InterPro"/>
</dbReference>
<keyword evidence="3" id="KW-0418">Kinase</keyword>
<dbReference type="InterPro" id="IPR039760">
    <property type="entry name" value="MOFRL_protein"/>
</dbReference>
<feature type="domain" description="MOFRL-associated" evidence="2">
    <location>
        <begin position="20"/>
        <end position="220"/>
    </location>
</feature>